<dbReference type="InterPro" id="IPR009683">
    <property type="entry name" value="Extensin-like_C"/>
</dbReference>
<evidence type="ECO:0000313" key="3">
    <source>
        <dbReference type="EMBL" id="MFC7705329.1"/>
    </source>
</evidence>
<keyword evidence="1" id="KW-0732">Signal</keyword>
<feature type="chain" id="PRO_5046203902" evidence="1">
    <location>
        <begin position="19"/>
        <end position="310"/>
    </location>
</feature>
<accession>A0ABW2UPD1</accession>
<dbReference type="Proteomes" id="UP001596516">
    <property type="component" value="Unassembled WGS sequence"/>
</dbReference>
<dbReference type="EMBL" id="JBHTFQ010000007">
    <property type="protein sequence ID" value="MFC7705329.1"/>
    <property type="molecule type" value="Genomic_DNA"/>
</dbReference>
<gene>
    <name evidence="3" type="ORF">ACFQXB_14105</name>
</gene>
<sequence>MKHALVLTILLLTVSLQAAQAEPPSTSPRPLKRAGAETAAPVATVNPAAAATIAVAAVASRPRLRPAAAAEALAAPLAAPLATPVAAIAAGPGLALSPRPVRRPANGRPASSTELYQIVSAAVRTQPVPEAIIGRQGSGLCGVPGIEGQSIAPINSNVRGCGVAEPVRITSVDGVRLSQAAIMDCPTARALNTWVQRGVKPAVGRTGGGVVQLQVAGHYVCRSQNNRRGAPISEHGRGKAIDISGLRLANGETVSILRGWKDQRYSSMLRQMHRAGCGIFGTTLGPGSDGHHEDHLHYDTASHRNGAYCR</sequence>
<protein>
    <submittedName>
        <fullName evidence="3">Extensin family protein</fullName>
    </submittedName>
</protein>
<keyword evidence="4" id="KW-1185">Reference proteome</keyword>
<dbReference type="Pfam" id="PF06904">
    <property type="entry name" value="Extensin-like_C"/>
    <property type="match status" value="1"/>
</dbReference>
<evidence type="ECO:0000256" key="1">
    <source>
        <dbReference type="SAM" id="SignalP"/>
    </source>
</evidence>
<feature type="domain" description="Extensin-like C-terminal" evidence="2">
    <location>
        <begin position="155"/>
        <end position="310"/>
    </location>
</feature>
<feature type="signal peptide" evidence="1">
    <location>
        <begin position="1"/>
        <end position="18"/>
    </location>
</feature>
<organism evidence="3 4">
    <name type="scientific">Plastorhodobacter daqingensis</name>
    <dbReference type="NCBI Taxonomy" id="1387281"/>
    <lineage>
        <taxon>Bacteria</taxon>
        <taxon>Pseudomonadati</taxon>
        <taxon>Pseudomonadota</taxon>
        <taxon>Alphaproteobacteria</taxon>
        <taxon>Rhodobacterales</taxon>
        <taxon>Paracoccaceae</taxon>
        <taxon>Plastorhodobacter</taxon>
    </lineage>
</organism>
<dbReference type="RefSeq" id="WP_377405054.1">
    <property type="nucleotide sequence ID" value="NZ_JBHTFQ010000007.1"/>
</dbReference>
<evidence type="ECO:0000259" key="2">
    <source>
        <dbReference type="Pfam" id="PF06904"/>
    </source>
</evidence>
<proteinExistence type="predicted"/>
<name>A0ABW2UPD1_9RHOB</name>
<evidence type="ECO:0000313" key="4">
    <source>
        <dbReference type="Proteomes" id="UP001596516"/>
    </source>
</evidence>
<comment type="caution">
    <text evidence="3">The sequence shown here is derived from an EMBL/GenBank/DDBJ whole genome shotgun (WGS) entry which is preliminary data.</text>
</comment>
<reference evidence="4" key="1">
    <citation type="journal article" date="2019" name="Int. J. Syst. Evol. Microbiol.">
        <title>The Global Catalogue of Microorganisms (GCM) 10K type strain sequencing project: providing services to taxonomists for standard genome sequencing and annotation.</title>
        <authorList>
            <consortium name="The Broad Institute Genomics Platform"/>
            <consortium name="The Broad Institute Genome Sequencing Center for Infectious Disease"/>
            <person name="Wu L."/>
            <person name="Ma J."/>
        </authorList>
    </citation>
    <scope>NUCLEOTIDE SEQUENCE [LARGE SCALE GENOMIC DNA]</scope>
    <source>
        <strain evidence="4">CGMCC 1.12750</strain>
    </source>
</reference>